<gene>
    <name evidence="8" type="ORF">CSUI_000354</name>
</gene>
<feature type="region of interest" description="Disordered" evidence="5">
    <location>
        <begin position="112"/>
        <end position="342"/>
    </location>
</feature>
<dbReference type="InterPro" id="IPR016024">
    <property type="entry name" value="ARM-type_fold"/>
</dbReference>
<dbReference type="InterPro" id="IPR015433">
    <property type="entry name" value="PI3/4_kinase"/>
</dbReference>
<keyword evidence="4 8" id="KW-0418">Kinase</keyword>
<name>A0A2C6LH98_9APIC</name>
<comment type="caution">
    <text evidence="8">The sequence shown here is derived from an EMBL/GenBank/DDBJ whole genome shotgun (WGS) entry which is preliminary data.</text>
</comment>
<dbReference type="FunFam" id="1.10.1070.11:FF:000016">
    <property type="entry name" value="PIK1p Phosphatidylinositol 4-kinase"/>
    <property type="match status" value="1"/>
</dbReference>
<dbReference type="EMBL" id="MIGC01000154">
    <property type="protein sequence ID" value="PHJ25793.1"/>
    <property type="molecule type" value="Genomic_DNA"/>
</dbReference>
<evidence type="ECO:0000256" key="4">
    <source>
        <dbReference type="ARBA" id="ARBA00022777"/>
    </source>
</evidence>
<feature type="domain" description="PI3K/PI4K catalytic" evidence="6">
    <location>
        <begin position="1527"/>
        <end position="1792"/>
    </location>
</feature>
<dbReference type="InterPro" id="IPR049160">
    <property type="entry name" value="PI4KB-PIK1_PIK"/>
</dbReference>
<dbReference type="OrthoDB" id="331973at2759"/>
<feature type="region of interest" description="Disordered" evidence="5">
    <location>
        <begin position="1145"/>
        <end position="1236"/>
    </location>
</feature>
<feature type="compositionally biased region" description="Polar residues" evidence="5">
    <location>
        <begin position="1153"/>
        <end position="1170"/>
    </location>
</feature>
<dbReference type="CDD" id="cd05168">
    <property type="entry name" value="PI4Kc_III_beta"/>
    <property type="match status" value="1"/>
</dbReference>
<feature type="compositionally biased region" description="Polar residues" evidence="5">
    <location>
        <begin position="748"/>
        <end position="766"/>
    </location>
</feature>
<sequence>MMASISSPRPEHHIRSSRTSPSPVVSLSSSPKAFVSSSSISLVSGGSAPQALRSTAAAENPTGGGDSTTHQGNRDSKSAGQPGGTFPSAAPTAPPFEDDAADVLEAAAAYVAASVSESSLHTSSSFANSDVSVPCPRDEGGSFPGMKQTAAKREDVKTMRRENDRSAPLDGRYSEVARPDSRGFSGQGRNDFPEESGRRDTREGEKNSLHSSTHDLSSAGTAASRGGLSTSSTPCSPSSSSCPSLFSSSDLSSAAIGTPSTAAAPVTQPEAKHSPLHTAAPGSSQAEAGRHSAATSRASKVDGETGVQRTEEPASRDSGTAGTAPRGGVTSSGSAAPLAGRTASSSSLVRVSSSWGSTTSSGGGSSLGRRGDEGSLLRLFQSEYFDAYFHMYYLFHRQEPGVHEYLVNLLYVKRTDEDIIFYLPQLVQLSLVRYKSSSLHRFLLDKASKSMHLALMASWLYQSMVEDKVAGLEEPAQKMTQEVEMAVVNCKPLGGSFLHHQGESENGGEPSFAMSRDEVVHDSKDRKDHPFSVDLFKRSRIVQLIRRHQMQLQRRACCSATAESLTKETPAGTHFRGGTVTRQQEGGTVMSHDRRERVSEGESIADPQEHKRESDHQREVPVSGGESPELQSLANGKEQSSEWSSTQRTTLGEGTEDAGDKGDLGIDGSKADDGTKECRDRLGGDDASDLPPSLCSIGKKSEGASVAEGSQRSTLGTSSSGGDARCQKSVPRESSTFDVNRAAEGHSVSPSAIGPSNASTVQAETVESSRRVPLSPVGDSHQATRSLPGTSPSRSHQGGGTTSGHAASSSRGRSSTCGVTPRLPPSLKHLTGPTTVPGAKIKLPSVYGKLGNPLSLSTLQLPSLGNSWMAGEEGRSVSGGDKEKRGHDGRGCGGEGRDCGNGVWGALTGGMEEELQQFIMKQRRCDYFNTLNHFISLLIDVSTALALEPDRSLRLVLLSHFLESLNSWILCRRLYVAAMMGNSTMTGVTIPFHEVGSDVAVTEDRCLKPGTRSSSSSALSSSTSSACATPLRRRGAASSSCLSSGPSSSCVTSSSTKSTFVLSPSTSGGNDHSGKGSVGGHSHSLQILRVDLKECRALSSKKRVPYLLVFEVADLDEDLYQFGDLDSFAFYRSLIGCPSPRANGQQPLHFPFSPSNSHLVGSSHTPSGSHQEPHRDEKCEHSRSSRKHVAERRRPSSLGSSARTSASLPPSGSTTGGGGVGSRLASARGRMDETGDDRQVEGLASILPLLDWKSLYVYDCIVDELKQQSLFVPPEDGKEDNCLSAIRRSLGLQPLTDSVVSSSKGSAGSSGGAARRPSSASPRSPGACPSERPSFGSSPSPALEHSSPSPSSAVEKVDGSAKGPSGASPGVSLSGSNVSVTSESQSSCPRPSSSLSLTSVSLSSQSCSPCSRPQLRTSTDGQATRLGHPGGGEGAVTSGESVGQTGVEGTAAHAGCVGGGRQRDDATARASGAQPPVAGSTGMAGNSGVGTQPGGASERFRGKVEERADGAGQQGHVSRMKRHLWGELWSDKRERLRRRSPYGHLKSWDIRCVLVKGGDDLRQELLAGQLVRQFKAIFDEARLPLWLRPYEILVTGSSSGVMEFVPDTCSVDVLKKRHNTDSIARVFDVLFADNPFEAKKNFIESHAAYSLVSYFLQVKDRHNGNLLLDSEGHLIHIDYGYLLSNSPGNINFETSPFKLTQEFLDVMDGETSDNYEYFRTLIIRGFLEARKHADRIILLVEMMLSATKMPCFSGGPQYTLDALRDRFMIGLPEDTCIERIVDLIETSVNNFRTVQYDNFQRITNGIL</sequence>
<feature type="region of interest" description="Disordered" evidence="5">
    <location>
        <begin position="870"/>
        <end position="893"/>
    </location>
</feature>
<dbReference type="SUPFAM" id="SSF56112">
    <property type="entry name" value="Protein kinase-like (PK-like)"/>
    <property type="match status" value="1"/>
</dbReference>
<dbReference type="InterPro" id="IPR000403">
    <property type="entry name" value="PI3/4_kinase_cat_dom"/>
</dbReference>
<feature type="compositionally biased region" description="Basic and acidic residues" evidence="5">
    <location>
        <begin position="191"/>
        <end position="208"/>
    </location>
</feature>
<dbReference type="EC" id="2.7.1.67" evidence="2"/>
<feature type="compositionally biased region" description="Basic and acidic residues" evidence="5">
    <location>
        <begin position="872"/>
        <end position="893"/>
    </location>
</feature>
<organism evidence="8 9">
    <name type="scientific">Cystoisospora suis</name>
    <dbReference type="NCBI Taxonomy" id="483139"/>
    <lineage>
        <taxon>Eukaryota</taxon>
        <taxon>Sar</taxon>
        <taxon>Alveolata</taxon>
        <taxon>Apicomplexa</taxon>
        <taxon>Conoidasida</taxon>
        <taxon>Coccidia</taxon>
        <taxon>Eucoccidiorida</taxon>
        <taxon>Eimeriorina</taxon>
        <taxon>Sarcocystidae</taxon>
        <taxon>Cystoisospora</taxon>
    </lineage>
</organism>
<feature type="compositionally biased region" description="Low complexity" evidence="5">
    <location>
        <begin position="1301"/>
        <end position="1330"/>
    </location>
</feature>
<dbReference type="InterPro" id="IPR011009">
    <property type="entry name" value="Kinase-like_dom_sf"/>
</dbReference>
<dbReference type="PANTHER" id="PTHR10048:SF22">
    <property type="entry name" value="PHOSPHATIDYLINOSITOL 4-KINASE BETA"/>
    <property type="match status" value="1"/>
</dbReference>
<feature type="compositionally biased region" description="Polar residues" evidence="5">
    <location>
        <begin position="781"/>
        <end position="792"/>
    </location>
</feature>
<dbReference type="InterPro" id="IPR018936">
    <property type="entry name" value="PI3/4_kinase_CS"/>
</dbReference>
<keyword evidence="9" id="KW-1185">Reference proteome</keyword>
<dbReference type="InterPro" id="IPR001263">
    <property type="entry name" value="PI3K_accessory_dom"/>
</dbReference>
<dbReference type="GO" id="GO:0046854">
    <property type="term" value="P:phosphatidylinositol phosphate biosynthetic process"/>
    <property type="evidence" value="ECO:0007669"/>
    <property type="project" value="InterPro"/>
</dbReference>
<feature type="compositionally biased region" description="Basic and acidic residues" evidence="5">
    <location>
        <begin position="591"/>
        <end position="600"/>
    </location>
</feature>
<protein>
    <recommendedName>
        <fullName evidence="2">1-phosphatidylinositol 4-kinase</fullName>
        <ecNumber evidence="2">2.7.1.67</ecNumber>
    </recommendedName>
</protein>
<dbReference type="GO" id="GO:0016020">
    <property type="term" value="C:membrane"/>
    <property type="evidence" value="ECO:0007669"/>
    <property type="project" value="TreeGrafter"/>
</dbReference>
<dbReference type="InterPro" id="IPR036940">
    <property type="entry name" value="PI3/4_kinase_cat_sf"/>
</dbReference>
<feature type="region of interest" description="Disordered" evidence="5">
    <location>
        <begin position="1061"/>
        <end position="1081"/>
    </location>
</feature>
<evidence type="ECO:0000259" key="6">
    <source>
        <dbReference type="PROSITE" id="PS50290"/>
    </source>
</evidence>
<dbReference type="Gene3D" id="1.25.40.70">
    <property type="entry name" value="Phosphatidylinositol 3-kinase, accessory domain (PIK)"/>
    <property type="match status" value="1"/>
</dbReference>
<dbReference type="PROSITE" id="PS50290">
    <property type="entry name" value="PI3_4_KINASE_3"/>
    <property type="match status" value="1"/>
</dbReference>
<keyword evidence="3" id="KW-0808">Transferase</keyword>
<dbReference type="RefSeq" id="XP_067927439.1">
    <property type="nucleotide sequence ID" value="XM_068060588.1"/>
</dbReference>
<evidence type="ECO:0000313" key="9">
    <source>
        <dbReference type="Proteomes" id="UP000221165"/>
    </source>
</evidence>
<feature type="compositionally biased region" description="Low complexity" evidence="5">
    <location>
        <begin position="112"/>
        <end position="125"/>
    </location>
</feature>
<feature type="compositionally biased region" description="Polar residues" evidence="5">
    <location>
        <begin position="1335"/>
        <end position="1352"/>
    </location>
</feature>
<feature type="compositionally biased region" description="Basic and acidic residues" evidence="5">
    <location>
        <begin position="299"/>
        <end position="315"/>
    </location>
</feature>
<evidence type="ECO:0000256" key="2">
    <source>
        <dbReference type="ARBA" id="ARBA00012169"/>
    </source>
</evidence>
<accession>A0A2C6LH98</accession>
<evidence type="ECO:0000256" key="3">
    <source>
        <dbReference type="ARBA" id="ARBA00022679"/>
    </source>
</evidence>
<feature type="domain" description="PIK helical" evidence="7">
    <location>
        <begin position="303"/>
        <end position="486"/>
    </location>
</feature>
<feature type="compositionally biased region" description="Basic and acidic residues" evidence="5">
    <location>
        <begin position="607"/>
        <end position="619"/>
    </location>
</feature>
<dbReference type="GO" id="GO:0048015">
    <property type="term" value="P:phosphatidylinositol-mediated signaling"/>
    <property type="evidence" value="ECO:0007669"/>
    <property type="project" value="TreeGrafter"/>
</dbReference>
<dbReference type="Proteomes" id="UP000221165">
    <property type="component" value="Unassembled WGS sequence"/>
</dbReference>
<evidence type="ECO:0000256" key="1">
    <source>
        <dbReference type="ARBA" id="ARBA00001686"/>
    </source>
</evidence>
<feature type="compositionally biased region" description="Low complexity" evidence="5">
    <location>
        <begin position="1360"/>
        <end position="1415"/>
    </location>
</feature>
<dbReference type="PROSITE" id="PS51545">
    <property type="entry name" value="PIK_HELICAL"/>
    <property type="match status" value="1"/>
</dbReference>
<feature type="region of interest" description="Disordered" evidence="5">
    <location>
        <begin position="1"/>
        <end position="100"/>
    </location>
</feature>
<feature type="compositionally biased region" description="Low complexity" evidence="5">
    <location>
        <begin position="803"/>
        <end position="816"/>
    </location>
</feature>
<feature type="compositionally biased region" description="Basic and acidic residues" evidence="5">
    <location>
        <begin position="1171"/>
        <end position="1183"/>
    </location>
</feature>
<dbReference type="Pfam" id="PF21245">
    <property type="entry name" value="PI4KB-PIK1_PIK"/>
    <property type="match status" value="1"/>
</dbReference>
<feature type="compositionally biased region" description="Low complexity" evidence="5">
    <location>
        <begin position="17"/>
        <end position="47"/>
    </location>
</feature>
<dbReference type="PANTHER" id="PTHR10048">
    <property type="entry name" value="PHOSPHATIDYLINOSITOL KINASE"/>
    <property type="match status" value="1"/>
</dbReference>
<dbReference type="SMART" id="SM00146">
    <property type="entry name" value="PI3Kc"/>
    <property type="match status" value="1"/>
</dbReference>
<feature type="region of interest" description="Disordered" evidence="5">
    <location>
        <begin position="561"/>
        <end position="840"/>
    </location>
</feature>
<evidence type="ECO:0000313" key="8">
    <source>
        <dbReference type="EMBL" id="PHJ25793.1"/>
    </source>
</evidence>
<feature type="compositionally biased region" description="Polar residues" evidence="5">
    <location>
        <begin position="209"/>
        <end position="221"/>
    </location>
</feature>
<dbReference type="Gene3D" id="3.30.1010.10">
    <property type="entry name" value="Phosphatidylinositol 3-kinase Catalytic Subunit, Chain A, domain 4"/>
    <property type="match status" value="1"/>
</dbReference>
<dbReference type="SUPFAM" id="SSF48371">
    <property type="entry name" value="ARM repeat"/>
    <property type="match status" value="1"/>
</dbReference>
<evidence type="ECO:0000256" key="5">
    <source>
        <dbReference type="SAM" id="MobiDB-lite"/>
    </source>
</evidence>
<dbReference type="Pfam" id="PF00454">
    <property type="entry name" value="PI3_PI4_kinase"/>
    <property type="match status" value="1"/>
</dbReference>
<feature type="compositionally biased region" description="Basic and acidic residues" evidence="5">
    <location>
        <begin position="151"/>
        <end position="181"/>
    </location>
</feature>
<feature type="compositionally biased region" description="Low complexity" evidence="5">
    <location>
        <begin position="228"/>
        <end position="253"/>
    </location>
</feature>
<dbReference type="Gene3D" id="1.10.1070.11">
    <property type="entry name" value="Phosphatidylinositol 3-/4-kinase, catalytic domain"/>
    <property type="match status" value="1"/>
</dbReference>
<feature type="compositionally biased region" description="Polar residues" evidence="5">
    <location>
        <begin position="629"/>
        <end position="652"/>
    </location>
</feature>
<feature type="compositionally biased region" description="Low complexity" evidence="5">
    <location>
        <begin position="1196"/>
        <end position="1213"/>
    </location>
</feature>
<dbReference type="PROSITE" id="PS00915">
    <property type="entry name" value="PI3_4_KINASE_1"/>
    <property type="match status" value="1"/>
</dbReference>
<feature type="region of interest" description="Disordered" evidence="5">
    <location>
        <begin position="1296"/>
        <end position="1499"/>
    </location>
</feature>
<reference evidence="8 9" key="1">
    <citation type="journal article" date="2017" name="Int. J. Parasitol.">
        <title>The genome of the protozoan parasite Cystoisospora suis and a reverse vaccinology approach to identify vaccine candidates.</title>
        <authorList>
            <person name="Palmieri N."/>
            <person name="Shrestha A."/>
            <person name="Ruttkowski B."/>
            <person name="Beck T."/>
            <person name="Vogl C."/>
            <person name="Tomley F."/>
            <person name="Blake D.P."/>
            <person name="Joachim A."/>
        </authorList>
    </citation>
    <scope>NUCLEOTIDE SEQUENCE [LARGE SCALE GENOMIC DNA]</scope>
    <source>
        <strain evidence="8 9">Wien I</strain>
    </source>
</reference>
<dbReference type="InterPro" id="IPR057754">
    <property type="entry name" value="PI4-kinase_beta/PIK1_cat"/>
</dbReference>
<dbReference type="GO" id="GO:0005737">
    <property type="term" value="C:cytoplasm"/>
    <property type="evidence" value="ECO:0007669"/>
    <property type="project" value="TreeGrafter"/>
</dbReference>
<dbReference type="VEuPathDB" id="ToxoDB:CSUI_000354"/>
<comment type="catalytic activity">
    <reaction evidence="1">
        <text>a 1,2-diacyl-sn-glycero-3-phospho-(1D-myo-inositol) + ATP = a 1,2-diacyl-sn-glycero-3-phospho-(1D-myo-inositol 4-phosphate) + ADP + H(+)</text>
        <dbReference type="Rhea" id="RHEA:19877"/>
        <dbReference type="ChEBI" id="CHEBI:15378"/>
        <dbReference type="ChEBI" id="CHEBI:30616"/>
        <dbReference type="ChEBI" id="CHEBI:57880"/>
        <dbReference type="ChEBI" id="CHEBI:58178"/>
        <dbReference type="ChEBI" id="CHEBI:456216"/>
        <dbReference type="EC" id="2.7.1.67"/>
    </reaction>
</comment>
<dbReference type="GO" id="GO:0004430">
    <property type="term" value="F:1-phosphatidylinositol 4-kinase activity"/>
    <property type="evidence" value="ECO:0007669"/>
    <property type="project" value="UniProtKB-EC"/>
</dbReference>
<feature type="compositionally biased region" description="Basic and acidic residues" evidence="5">
    <location>
        <begin position="658"/>
        <end position="684"/>
    </location>
</feature>
<evidence type="ECO:0000259" key="7">
    <source>
        <dbReference type="PROSITE" id="PS51545"/>
    </source>
</evidence>
<dbReference type="InterPro" id="IPR042236">
    <property type="entry name" value="PI3K_accessory_sf"/>
</dbReference>
<dbReference type="GeneID" id="94423799"/>
<feature type="compositionally biased region" description="Polar residues" evidence="5">
    <location>
        <begin position="708"/>
        <end position="721"/>
    </location>
</feature>
<proteinExistence type="predicted"/>